<dbReference type="AlphaFoldDB" id="A0A1Q2H135"/>
<dbReference type="Proteomes" id="UP000188243">
    <property type="component" value="Chromosome"/>
</dbReference>
<dbReference type="RefSeq" id="WP_077537661.1">
    <property type="nucleotide sequence ID" value="NZ_CANLYY010000026.1"/>
</dbReference>
<proteinExistence type="predicted"/>
<dbReference type="EMBL" id="CP019628">
    <property type="protein sequence ID" value="AQQ01001.1"/>
    <property type="molecule type" value="Genomic_DNA"/>
</dbReference>
<organism evidence="2 3">
    <name type="scientific">Pseudoalteromonas aliena</name>
    <dbReference type="NCBI Taxonomy" id="247523"/>
    <lineage>
        <taxon>Bacteria</taxon>
        <taxon>Pseudomonadati</taxon>
        <taxon>Pseudomonadota</taxon>
        <taxon>Gammaproteobacteria</taxon>
        <taxon>Alteromonadales</taxon>
        <taxon>Pseudoalteromonadaceae</taxon>
        <taxon>Pseudoalteromonas</taxon>
    </lineage>
</organism>
<accession>A0A1Q2H135</accession>
<reference evidence="2 3" key="1">
    <citation type="submission" date="2017-02" db="EMBL/GenBank/DDBJ databases">
        <title>Complete genome sequence of the cold-active Pseudoalteromonas aliena strain EH1 isolated from Arctic seawater.</title>
        <authorList>
            <person name="Kim E."/>
            <person name="Heo E."/>
            <person name="Kim H."/>
            <person name="Kim D."/>
        </authorList>
    </citation>
    <scope>NUCLEOTIDE SEQUENCE [LARGE SCALE GENOMIC DNA]</scope>
    <source>
        <strain evidence="2 3">EH1</strain>
    </source>
</reference>
<feature type="chain" id="PRO_5011958805" evidence="1">
    <location>
        <begin position="23"/>
        <end position="357"/>
    </location>
</feature>
<feature type="signal peptide" evidence="1">
    <location>
        <begin position="1"/>
        <end position="22"/>
    </location>
</feature>
<dbReference type="KEGG" id="paln:B0W48_15220"/>
<dbReference type="STRING" id="247523.B0W48_15220"/>
<keyword evidence="1" id="KW-0732">Signal</keyword>
<evidence type="ECO:0000313" key="3">
    <source>
        <dbReference type="Proteomes" id="UP000188243"/>
    </source>
</evidence>
<protein>
    <submittedName>
        <fullName evidence="2">Uncharacterized protein</fullName>
    </submittedName>
</protein>
<evidence type="ECO:0000256" key="1">
    <source>
        <dbReference type="SAM" id="SignalP"/>
    </source>
</evidence>
<gene>
    <name evidence="2" type="ORF">B0W48_15220</name>
</gene>
<dbReference type="PROSITE" id="PS51257">
    <property type="entry name" value="PROKAR_LIPOPROTEIN"/>
    <property type="match status" value="1"/>
</dbReference>
<name>A0A1Q2H135_9GAMM</name>
<sequence length="357" mass="40951">MYKTFFLSFLLCLFLVACSRQEQGYNSFKEAQSALKDLNISLVQTNGVGSEKMTNEQFVFSDAYLNKRHAIYQNLMGMQLKPNQIVQVNYLVIAERFPARYFPWPAQVNVLTNMLKQNSSGKEVGNIVTWLKLNQSTLDNARQSNLKLNKVELQLLKSYLLGAIDSYGIQPPLKSHIRAFSDYLANYKPRGSLGLRGLPNGTEWYQSKLNYFSGEVHSPLEWVTLVNEQIKHLSIVAFEYTLSVSHQTSFLVQYLSDEQPIEGLDWQSAYQDLPTMASNMSMSDKDKMLMLAMMESDIGVHYHAWTLPQAKVNLMKRLEITQQEAQYLVEDIILYPGQSFSFIKKIMQSNQNLLGFK</sequence>
<evidence type="ECO:0000313" key="2">
    <source>
        <dbReference type="EMBL" id="AQQ01001.1"/>
    </source>
</evidence>